<evidence type="ECO:0000256" key="4">
    <source>
        <dbReference type="ARBA" id="ARBA00022723"/>
    </source>
</evidence>
<dbReference type="GO" id="GO:0005506">
    <property type="term" value="F:iron ion binding"/>
    <property type="evidence" value="ECO:0007669"/>
    <property type="project" value="InterPro"/>
</dbReference>
<dbReference type="HOGENOM" id="CLU_026244_3_2_4"/>
<name>A0A0B6RQP6_BURPL</name>
<evidence type="ECO:0000313" key="10">
    <source>
        <dbReference type="Proteomes" id="UP000031838"/>
    </source>
</evidence>
<dbReference type="InterPro" id="IPR015879">
    <property type="entry name" value="Ring_hydroxy_dOase_asu_C_dom"/>
</dbReference>
<accession>A0A0B6RQP6</accession>
<reference evidence="10" key="1">
    <citation type="submission" date="2011-03" db="EMBL/GenBank/DDBJ databases">
        <authorList>
            <person name="Voget S."/>
            <person name="Streit W.R."/>
            <person name="Jaeger K.E."/>
            <person name="Daniel R."/>
        </authorList>
    </citation>
    <scope>NUCLEOTIDE SEQUENCE [LARGE SCALE GENOMIC DNA]</scope>
    <source>
        <strain evidence="10">PG1</strain>
    </source>
</reference>
<dbReference type="Gene3D" id="2.102.10.10">
    <property type="entry name" value="Rieske [2Fe-2S] iron-sulphur domain"/>
    <property type="match status" value="1"/>
</dbReference>
<keyword evidence="4" id="KW-0479">Metal-binding</keyword>
<reference evidence="9 10" key="2">
    <citation type="journal article" date="2016" name="Appl. Microbiol. Biotechnol.">
        <title>Mutations improving production and secretion of extracellular lipase by Burkholderia glumae PG1.</title>
        <authorList>
            <person name="Knapp A."/>
            <person name="Voget S."/>
            <person name="Gao R."/>
            <person name="Zaburannyi N."/>
            <person name="Krysciak D."/>
            <person name="Breuer M."/>
            <person name="Hauer B."/>
            <person name="Streit W.R."/>
            <person name="Muller R."/>
            <person name="Daniel R."/>
            <person name="Jaeger K.E."/>
        </authorList>
    </citation>
    <scope>NUCLEOTIDE SEQUENCE [LARGE SCALE GENOMIC DNA]</scope>
    <source>
        <strain evidence="9 10">PG1</strain>
    </source>
</reference>
<dbReference type="PANTHER" id="PTHR43756:SF5">
    <property type="entry name" value="CHOLINE MONOOXYGENASE, CHLOROPLASTIC"/>
    <property type="match status" value="1"/>
</dbReference>
<evidence type="ECO:0000256" key="5">
    <source>
        <dbReference type="ARBA" id="ARBA00023002"/>
    </source>
</evidence>
<keyword evidence="5" id="KW-0560">Oxidoreductase</keyword>
<dbReference type="SUPFAM" id="SSF50022">
    <property type="entry name" value="ISP domain"/>
    <property type="match status" value="1"/>
</dbReference>
<evidence type="ECO:0000259" key="8">
    <source>
        <dbReference type="PROSITE" id="PS51296"/>
    </source>
</evidence>
<evidence type="ECO:0000256" key="3">
    <source>
        <dbReference type="ARBA" id="ARBA00022714"/>
    </source>
</evidence>
<keyword evidence="10" id="KW-1185">Reference proteome</keyword>
<organism evidence="9 10">
    <name type="scientific">Burkholderia plantarii</name>
    <dbReference type="NCBI Taxonomy" id="41899"/>
    <lineage>
        <taxon>Bacteria</taxon>
        <taxon>Pseudomonadati</taxon>
        <taxon>Pseudomonadota</taxon>
        <taxon>Betaproteobacteria</taxon>
        <taxon>Burkholderiales</taxon>
        <taxon>Burkholderiaceae</taxon>
        <taxon>Burkholderia</taxon>
    </lineage>
</organism>
<dbReference type="InterPro" id="IPR036922">
    <property type="entry name" value="Rieske_2Fe-2S_sf"/>
</dbReference>
<protein>
    <submittedName>
        <fullName evidence="9">Rieske (2Fe-2S) domain protein</fullName>
    </submittedName>
</protein>
<dbReference type="CDD" id="cd03469">
    <property type="entry name" value="Rieske_RO_Alpha_N"/>
    <property type="match status" value="1"/>
</dbReference>
<evidence type="ECO:0000256" key="2">
    <source>
        <dbReference type="ARBA" id="ARBA00008751"/>
    </source>
</evidence>
<dbReference type="EMBL" id="CP002580">
    <property type="protein sequence ID" value="AJK45708.1"/>
    <property type="molecule type" value="Genomic_DNA"/>
</dbReference>
<evidence type="ECO:0000256" key="7">
    <source>
        <dbReference type="ARBA" id="ARBA00023014"/>
    </source>
</evidence>
<dbReference type="InterPro" id="IPR017941">
    <property type="entry name" value="Rieske_2Fe-2S"/>
</dbReference>
<dbReference type="GO" id="GO:0051537">
    <property type="term" value="F:2 iron, 2 sulfur cluster binding"/>
    <property type="evidence" value="ECO:0007669"/>
    <property type="project" value="UniProtKB-KW"/>
</dbReference>
<comment type="similarity">
    <text evidence="2">Belongs to the bacterial ring-hydroxylating dioxygenase alpha subunit family.</text>
</comment>
<dbReference type="Pfam" id="PF00355">
    <property type="entry name" value="Rieske"/>
    <property type="match status" value="1"/>
</dbReference>
<dbReference type="PRINTS" id="PR00090">
    <property type="entry name" value="RNGDIOXGNASE"/>
</dbReference>
<dbReference type="PROSITE" id="PS51296">
    <property type="entry name" value="RIESKE"/>
    <property type="match status" value="1"/>
</dbReference>
<sequence>MVAYRTRIARRTPMNRTPAAPHSADEIVLALRENCAREFDDARAMPPAVYTSDAFLERERQTIFRDEWLCVGRAGALANPGDYLTADLGGQPVAVLRSEDGTLRAFSNVCLHRMSVLLEGRGNVRRIVCPYHAWNYSLDGRLQGAPLMDRQAGFCKEAYALPAVRCEVWQGWIYLTLNDAAPPVAAQLAELDALIARYGMGDYVETFHEEHVWDTNWKLLAENFMESYHLPMLHRATVGPHSKLDEMECPPGLPAFNHHWITKEATLPIGNAHPDNRRLEGHWRRTTALLAIYPNHLVTLTPGYFWYLVLQPLGVDRVAIRFGGGLSPEFIDDPDAAGHMATLKALLDEVNAEDRRGVEAVFRGVRAPLAAPGHLSHLERPNYDFARYLAARVGA</sequence>
<dbReference type="PANTHER" id="PTHR43756">
    <property type="entry name" value="CHOLINE MONOOXYGENASE, CHLOROPLASTIC"/>
    <property type="match status" value="1"/>
</dbReference>
<dbReference type="SUPFAM" id="SSF55961">
    <property type="entry name" value="Bet v1-like"/>
    <property type="match status" value="1"/>
</dbReference>
<dbReference type="Pfam" id="PF00848">
    <property type="entry name" value="Ring_hydroxyl_A"/>
    <property type="match status" value="1"/>
</dbReference>
<dbReference type="InterPro" id="IPR001663">
    <property type="entry name" value="Rng_hydr_dOase-A"/>
</dbReference>
<dbReference type="KEGG" id="bgp:BGL_1c11860"/>
<feature type="domain" description="Rieske" evidence="8">
    <location>
        <begin position="68"/>
        <end position="175"/>
    </location>
</feature>
<dbReference type="AlphaFoldDB" id="A0A0B6RQP6"/>
<keyword evidence="3" id="KW-0001">2Fe-2S</keyword>
<evidence type="ECO:0000313" key="9">
    <source>
        <dbReference type="EMBL" id="AJK45708.1"/>
    </source>
</evidence>
<dbReference type="CDD" id="cd08885">
    <property type="entry name" value="RHO_alpha_C_1"/>
    <property type="match status" value="1"/>
</dbReference>
<gene>
    <name evidence="9" type="ORF">BGL_1c11860</name>
</gene>
<dbReference type="Gene3D" id="3.90.380.10">
    <property type="entry name" value="Naphthalene 1,2-dioxygenase Alpha Subunit, Chain A, domain 1"/>
    <property type="match status" value="2"/>
</dbReference>
<evidence type="ECO:0000256" key="6">
    <source>
        <dbReference type="ARBA" id="ARBA00023004"/>
    </source>
</evidence>
<keyword evidence="7" id="KW-0411">Iron-sulfur</keyword>
<dbReference type="Proteomes" id="UP000031838">
    <property type="component" value="Chromosome 1"/>
</dbReference>
<dbReference type="GO" id="GO:0016491">
    <property type="term" value="F:oxidoreductase activity"/>
    <property type="evidence" value="ECO:0007669"/>
    <property type="project" value="UniProtKB-KW"/>
</dbReference>
<comment type="cofactor">
    <cofactor evidence="1">
        <name>Fe cation</name>
        <dbReference type="ChEBI" id="CHEBI:24875"/>
    </cofactor>
</comment>
<keyword evidence="6" id="KW-0408">Iron</keyword>
<proteinExistence type="inferred from homology"/>
<evidence type="ECO:0000256" key="1">
    <source>
        <dbReference type="ARBA" id="ARBA00001962"/>
    </source>
</evidence>